<dbReference type="GO" id="GO:0006749">
    <property type="term" value="P:glutathione metabolic process"/>
    <property type="evidence" value="ECO:0007669"/>
    <property type="project" value="TreeGrafter"/>
</dbReference>
<dbReference type="GO" id="GO:0017168">
    <property type="term" value="F:5-oxoprolinase (ATP-hydrolyzing) activity"/>
    <property type="evidence" value="ECO:0007669"/>
    <property type="project" value="TreeGrafter"/>
</dbReference>
<dbReference type="AlphaFoldDB" id="A0A6J6FQ94"/>
<evidence type="ECO:0000259" key="1">
    <source>
        <dbReference type="Pfam" id="PF01968"/>
    </source>
</evidence>
<accession>A0A6J6FQ94</accession>
<proteinExistence type="predicted"/>
<dbReference type="PANTHER" id="PTHR11365:SF23">
    <property type="entry name" value="HYPOTHETICAL 5-OXOPROLINASE (EUROFUNG)-RELATED"/>
    <property type="match status" value="1"/>
</dbReference>
<dbReference type="Pfam" id="PF19278">
    <property type="entry name" value="Hydant_A_C"/>
    <property type="match status" value="1"/>
</dbReference>
<dbReference type="GO" id="GO:0005829">
    <property type="term" value="C:cytosol"/>
    <property type="evidence" value="ECO:0007669"/>
    <property type="project" value="TreeGrafter"/>
</dbReference>
<dbReference type="InterPro" id="IPR008040">
    <property type="entry name" value="Hydant_A_N"/>
</dbReference>
<evidence type="ECO:0000259" key="2">
    <source>
        <dbReference type="Pfam" id="PF05378"/>
    </source>
</evidence>
<dbReference type="EMBL" id="CAEZUG010000024">
    <property type="protein sequence ID" value="CAB4590510.1"/>
    <property type="molecule type" value="Genomic_DNA"/>
</dbReference>
<organism evidence="4">
    <name type="scientific">freshwater metagenome</name>
    <dbReference type="NCBI Taxonomy" id="449393"/>
    <lineage>
        <taxon>unclassified sequences</taxon>
        <taxon>metagenomes</taxon>
        <taxon>ecological metagenomes</taxon>
    </lineage>
</organism>
<dbReference type="InterPro" id="IPR045079">
    <property type="entry name" value="Oxoprolinase-like"/>
</dbReference>
<dbReference type="InterPro" id="IPR002821">
    <property type="entry name" value="Hydantoinase_A"/>
</dbReference>
<dbReference type="InterPro" id="IPR049517">
    <property type="entry name" value="ACX-like_C"/>
</dbReference>
<feature type="domain" description="Hydantoinase A/oxoprolinase" evidence="1">
    <location>
        <begin position="202"/>
        <end position="487"/>
    </location>
</feature>
<dbReference type="PANTHER" id="PTHR11365">
    <property type="entry name" value="5-OXOPROLINASE RELATED"/>
    <property type="match status" value="1"/>
</dbReference>
<dbReference type="Pfam" id="PF01968">
    <property type="entry name" value="Hydantoinase_A"/>
    <property type="match status" value="1"/>
</dbReference>
<protein>
    <submittedName>
        <fullName evidence="4">Unannotated protein</fullName>
    </submittedName>
</protein>
<reference evidence="4" key="1">
    <citation type="submission" date="2020-05" db="EMBL/GenBank/DDBJ databases">
        <authorList>
            <person name="Chiriac C."/>
            <person name="Salcher M."/>
            <person name="Ghai R."/>
            <person name="Kavagutti S V."/>
        </authorList>
    </citation>
    <scope>NUCLEOTIDE SEQUENCE</scope>
</reference>
<evidence type="ECO:0000259" key="3">
    <source>
        <dbReference type="Pfam" id="PF19278"/>
    </source>
</evidence>
<evidence type="ECO:0000313" key="4">
    <source>
        <dbReference type="EMBL" id="CAB4590510.1"/>
    </source>
</evidence>
<feature type="domain" description="Acetophenone carboxylase-like C-terminal" evidence="3">
    <location>
        <begin position="505"/>
        <end position="674"/>
    </location>
</feature>
<gene>
    <name evidence="4" type="ORF">UFOPK1795_00563</name>
</gene>
<feature type="domain" description="Hydantoinase/oxoprolinase N-terminal" evidence="2">
    <location>
        <begin position="5"/>
        <end position="180"/>
    </location>
</feature>
<name>A0A6J6FQ94_9ZZZZ</name>
<dbReference type="Pfam" id="PF05378">
    <property type="entry name" value="Hydant_A_N"/>
    <property type="match status" value="1"/>
</dbReference>
<sequence length="677" mass="73870">MKSKRIAVDIGGTFVDAVEFDSKTSDIRFKKALTTPHRPAEGVFNALKSLDTQIEDVDIFIHGTTLGLNSVLEKRGARTGILSNKGFRDIFLIGRGNVPAERMYDFQYERPKSIISRRDTFEITGRMDYRGNIVVDLDESELDSLSDAIVNQGVESLAICFLHAHVNPAHEKRVAELIQKRHPKLPVSISSNIAREYREYERTSTTVIEAYIRPIFEKYVDELEGGLSDIGFHGKFLIMRSGGGSMTSAMAKLSPTHTVLSGPAGGIVGGTYVARELNLPHLLTFDVGGTSVDACVIENGSPANSFESELENYPLLIPTYDIRTIGAGGGSVAWLDRDILKVGPQSAGADPGPVCYGRGGKSVTLTDAALILGFMDPERFLSGEMQLDSKAAHSALLETIAKPLGLGVDAAAAGIVDVLLARMIAAIRQITVERGYDPRQFALLAFGGAGPLLGPILAREMEMQEVVVPLVPSGFSAWGMLSADIENNFSRTLTADLEIESYPLFEEIFYDLEVEALDSLLKQEIPNENAIVERSMDLRYVGQEHTLSVVIGEAFDIEEAKNAFNQLHRARYGHAMDSKIQALNLRVKGIGHLSSPKIQSFADGDGKIARALIGERSCFDFATRERMSYKIYDRSNLMPGDLINGPALVDEGTSVTVIPSDCKCSVDARKYLSVRKG</sequence>